<reference evidence="8" key="1">
    <citation type="submission" date="2023-02" db="EMBL/GenBank/DDBJ databases">
        <title>Kitasatospora phosalacinea NBRC 14362.</title>
        <authorList>
            <person name="Ichikawa N."/>
            <person name="Sato H."/>
            <person name="Tonouchi N."/>
        </authorList>
    </citation>
    <scope>NUCLEOTIDE SEQUENCE</scope>
    <source>
        <strain evidence="8">NBRC 14362</strain>
    </source>
</reference>
<feature type="active site" description="Proton acceptor" evidence="7">
    <location>
        <position position="26"/>
    </location>
</feature>
<organism evidence="8 9">
    <name type="scientific">Kitasatospora phosalacinea</name>
    <dbReference type="NCBI Taxonomy" id="2065"/>
    <lineage>
        <taxon>Bacteria</taxon>
        <taxon>Bacillati</taxon>
        <taxon>Actinomycetota</taxon>
        <taxon>Actinomycetes</taxon>
        <taxon>Kitasatosporales</taxon>
        <taxon>Streptomycetaceae</taxon>
        <taxon>Kitasatospora</taxon>
    </lineage>
</organism>
<evidence type="ECO:0000256" key="4">
    <source>
        <dbReference type="ARBA" id="ARBA00022755"/>
    </source>
</evidence>
<dbReference type="InterPro" id="IPR042109">
    <property type="entry name" value="Adenylosuccinate_synth_dom1"/>
</dbReference>
<dbReference type="InterPro" id="IPR027417">
    <property type="entry name" value="P-loop_NTPase"/>
</dbReference>
<protein>
    <recommendedName>
        <fullName evidence="7">Adenylosuccinate synthetase</fullName>
        <shortName evidence="7">AMPSase</shortName>
        <shortName evidence="7">AdSS</shortName>
        <ecNumber evidence="7">6.3.4.4</ecNumber>
    </recommendedName>
    <alternativeName>
        <fullName evidence="7">IMP--aspartate ligase</fullName>
    </alternativeName>
</protein>
<comment type="pathway">
    <text evidence="7">Purine metabolism; AMP biosynthesis via de novo pathway; AMP from IMP: step 1/2.</text>
</comment>
<keyword evidence="7" id="KW-0963">Cytoplasm</keyword>
<comment type="function">
    <text evidence="7">Plays an important role in the de novo pathway of purine nucleotide biosynthesis. Catalyzes the first committed step in the biosynthesis of AMP from IMP.</text>
</comment>
<feature type="binding site" evidence="7">
    <location>
        <begin position="53"/>
        <end position="55"/>
    </location>
    <ligand>
        <name>GTP</name>
        <dbReference type="ChEBI" id="CHEBI:37565"/>
    </ligand>
</feature>
<keyword evidence="6 7" id="KW-0342">GTP-binding</keyword>
<dbReference type="SUPFAM" id="SSF52540">
    <property type="entry name" value="P-loop containing nucleoside triphosphate hydrolases"/>
    <property type="match status" value="1"/>
</dbReference>
<accession>A0A9W6PAB6</accession>
<comment type="similarity">
    <text evidence="7">Belongs to the adenylosuccinate synthetase family.</text>
</comment>
<dbReference type="InterPro" id="IPR042111">
    <property type="entry name" value="Adenylosuccinate_synth_dom3"/>
</dbReference>
<dbReference type="Pfam" id="PF00709">
    <property type="entry name" value="Adenylsucc_synt"/>
    <property type="match status" value="1"/>
</dbReference>
<dbReference type="GO" id="GO:0005525">
    <property type="term" value="F:GTP binding"/>
    <property type="evidence" value="ECO:0007669"/>
    <property type="project" value="UniProtKB-UniRule"/>
</dbReference>
<dbReference type="Proteomes" id="UP001165143">
    <property type="component" value="Unassembled WGS sequence"/>
</dbReference>
<comment type="subcellular location">
    <subcellularLocation>
        <location evidence="7">Cytoplasm</location>
    </subcellularLocation>
</comment>
<comment type="catalytic activity">
    <reaction evidence="7">
        <text>IMP + L-aspartate + GTP = N(6)-(1,2-dicarboxyethyl)-AMP + GDP + phosphate + 2 H(+)</text>
        <dbReference type="Rhea" id="RHEA:15753"/>
        <dbReference type="ChEBI" id="CHEBI:15378"/>
        <dbReference type="ChEBI" id="CHEBI:29991"/>
        <dbReference type="ChEBI" id="CHEBI:37565"/>
        <dbReference type="ChEBI" id="CHEBI:43474"/>
        <dbReference type="ChEBI" id="CHEBI:57567"/>
        <dbReference type="ChEBI" id="CHEBI:58053"/>
        <dbReference type="ChEBI" id="CHEBI:58189"/>
        <dbReference type="EC" id="6.3.4.4"/>
    </reaction>
</comment>
<name>A0A9W6PAB6_9ACTN</name>
<feature type="binding site" description="in other chain" evidence="7">
    <location>
        <position position="253"/>
    </location>
    <ligand>
        <name>IMP</name>
        <dbReference type="ChEBI" id="CHEBI:58053"/>
        <note>ligand shared between dimeric partners</note>
    </ligand>
</feature>
<evidence type="ECO:0000256" key="1">
    <source>
        <dbReference type="ARBA" id="ARBA00022598"/>
    </source>
</evidence>
<dbReference type="InterPro" id="IPR042110">
    <property type="entry name" value="Adenylosuccinate_synth_dom2"/>
</dbReference>
<feature type="binding site" evidence="7">
    <location>
        <position position="151"/>
    </location>
    <ligand>
        <name>IMP</name>
        <dbReference type="ChEBI" id="CHEBI:58053"/>
        <note>ligand shared between dimeric partners</note>
    </ligand>
</feature>
<evidence type="ECO:0000256" key="3">
    <source>
        <dbReference type="ARBA" id="ARBA00022741"/>
    </source>
</evidence>
<dbReference type="Gene3D" id="1.10.300.10">
    <property type="entry name" value="Adenylosuccinate Synthetase, subunit A, domain 2"/>
    <property type="match status" value="1"/>
</dbReference>
<dbReference type="SMART" id="SM00788">
    <property type="entry name" value="Adenylsucc_synt"/>
    <property type="match status" value="1"/>
</dbReference>
<dbReference type="AlphaFoldDB" id="A0A9W6PAB6"/>
<keyword evidence="5 7" id="KW-0460">Magnesium</keyword>
<feature type="binding site" description="in other chain" evidence="7">
    <location>
        <begin position="26"/>
        <end position="29"/>
    </location>
    <ligand>
        <name>IMP</name>
        <dbReference type="ChEBI" id="CHEBI:58053"/>
        <note>ligand shared between dimeric partners</note>
    </ligand>
</feature>
<keyword evidence="2 7" id="KW-0479">Metal-binding</keyword>
<dbReference type="GO" id="GO:0000287">
    <property type="term" value="F:magnesium ion binding"/>
    <property type="evidence" value="ECO:0007669"/>
    <property type="project" value="UniProtKB-UniRule"/>
</dbReference>
<dbReference type="Gene3D" id="3.90.170.10">
    <property type="entry name" value="Adenylosuccinate Synthetase, subunit A, domain 3"/>
    <property type="match status" value="1"/>
</dbReference>
<dbReference type="InterPro" id="IPR001114">
    <property type="entry name" value="Adenylosuccinate_synthetase"/>
</dbReference>
<comment type="cofactor">
    <cofactor evidence="7">
        <name>Mg(2+)</name>
        <dbReference type="ChEBI" id="CHEBI:18420"/>
    </cofactor>
    <text evidence="7">Binds 1 Mg(2+) ion per subunit.</text>
</comment>
<dbReference type="PANTHER" id="PTHR11846:SF0">
    <property type="entry name" value="ADENYLOSUCCINATE SYNTHETASE"/>
    <property type="match status" value="1"/>
</dbReference>
<evidence type="ECO:0000256" key="5">
    <source>
        <dbReference type="ARBA" id="ARBA00022842"/>
    </source>
</evidence>
<evidence type="ECO:0000313" key="8">
    <source>
        <dbReference type="EMBL" id="GLW52010.1"/>
    </source>
</evidence>
<evidence type="ECO:0000313" key="9">
    <source>
        <dbReference type="Proteomes" id="UP001165143"/>
    </source>
</evidence>
<feature type="binding site" description="in other chain" evidence="7">
    <location>
        <position position="238"/>
    </location>
    <ligand>
        <name>IMP</name>
        <dbReference type="ChEBI" id="CHEBI:58053"/>
        <note>ligand shared between dimeric partners</note>
    </ligand>
</feature>
<feature type="binding site" description="in other chain" evidence="7">
    <location>
        <position position="353"/>
    </location>
    <ligand>
        <name>IMP</name>
        <dbReference type="ChEBI" id="CHEBI:58053"/>
        <note>ligand shared between dimeric partners</note>
    </ligand>
</feature>
<comment type="caution">
    <text evidence="8">The sequence shown here is derived from an EMBL/GenBank/DDBJ whole genome shotgun (WGS) entry which is preliminary data.</text>
</comment>
<dbReference type="GO" id="GO:0046040">
    <property type="term" value="P:IMP metabolic process"/>
    <property type="evidence" value="ECO:0007669"/>
    <property type="project" value="TreeGrafter"/>
</dbReference>
<feature type="binding site" evidence="7">
    <location>
        <begin position="349"/>
        <end position="355"/>
    </location>
    <ligand>
        <name>substrate</name>
    </ligand>
</feature>
<feature type="binding site" evidence="7">
    <location>
        <position position="53"/>
    </location>
    <ligand>
        <name>Mg(2+)</name>
        <dbReference type="ChEBI" id="CHEBI:18420"/>
    </ligand>
</feature>
<dbReference type="Gene3D" id="3.40.440.10">
    <property type="entry name" value="Adenylosuccinate Synthetase, subunit A, domain 1"/>
    <property type="match status" value="1"/>
</dbReference>
<evidence type="ECO:0000256" key="2">
    <source>
        <dbReference type="ARBA" id="ARBA00022723"/>
    </source>
</evidence>
<keyword evidence="4 7" id="KW-0658">Purine biosynthesis</keyword>
<dbReference type="EC" id="6.3.4.4" evidence="7"/>
<dbReference type="GO" id="GO:0044208">
    <property type="term" value="P:'de novo' AMP biosynthetic process"/>
    <property type="evidence" value="ECO:0007669"/>
    <property type="project" value="UniProtKB-UniRule"/>
</dbReference>
<keyword evidence="1 7" id="KW-0436">Ligase</keyword>
<feature type="binding site" evidence="7">
    <location>
        <begin position="460"/>
        <end position="462"/>
    </location>
    <ligand>
        <name>GTP</name>
        <dbReference type="ChEBI" id="CHEBI:37565"/>
    </ligand>
</feature>
<evidence type="ECO:0000256" key="6">
    <source>
        <dbReference type="ARBA" id="ARBA00023134"/>
    </source>
</evidence>
<comment type="subunit">
    <text evidence="7">Homodimer.</text>
</comment>
<gene>
    <name evidence="7 8" type="primary">purA</name>
    <name evidence="8" type="ORF">Kpho01_00210</name>
</gene>
<sequence length="493" mass="52469">MLTEMTTDPARRPGHSDVLVGLQYGDEGKAKIIDLIAPDYDVVARFNGGANAGHTIDTPAGRVVLQQVPSAVFHPGCELYIGSGCVLNLVKLRDELALLRTVGVDLADRLRISDRCAVVQPVHFLLDQRTGAAIGTTGNGIGPCYADRAARTRDGVRCNLQLRDLLEDPEGTAALMLAAVERELKEEADAGERLAAERERIAAMRESAEALRPMVTTDRTHLARRVADGARVLFEGAQSLMLDVVQGDQPYVTSSHTLPGHAYVGGDLPPRYHRHTIGVAKAVVSRVGHGPFPSELGAERSAAYFAEACRTGRGRTEEQAEHDPQQLLGSADPLDVGTALRMLTGEYGSGTGRPRRIGLLDLEQLREQVTLHGVDVVYLNKTDCLAHYRDSHYGGVPVQLAAAAPGEPGSERIEVLPVFDAEQVRAAVAGLPGLDGVPASMLAFKEYVEQRIGAPVIGLGLGPERDCTAEFARPGTLPAGLPAALPAARQAGG</sequence>
<dbReference type="EMBL" id="BSRX01000001">
    <property type="protein sequence ID" value="GLW52010.1"/>
    <property type="molecule type" value="Genomic_DNA"/>
</dbReference>
<feature type="binding site" description="in other chain" evidence="7">
    <location>
        <position position="137"/>
    </location>
    <ligand>
        <name>IMP</name>
        <dbReference type="ChEBI" id="CHEBI:58053"/>
        <note>ligand shared between dimeric partners</note>
    </ligand>
</feature>
<proteinExistence type="inferred from homology"/>
<keyword evidence="3 7" id="KW-0547">Nucleotide-binding</keyword>
<feature type="binding site" evidence="7">
    <location>
        <begin position="25"/>
        <end position="31"/>
    </location>
    <ligand>
        <name>GTP</name>
        <dbReference type="ChEBI" id="CHEBI:37565"/>
    </ligand>
</feature>
<dbReference type="HAMAP" id="MF_00011">
    <property type="entry name" value="Adenylosucc_synth"/>
    <property type="match status" value="1"/>
</dbReference>
<dbReference type="GO" id="GO:0004019">
    <property type="term" value="F:adenylosuccinate synthase activity"/>
    <property type="evidence" value="ECO:0007669"/>
    <property type="project" value="UniProtKB-UniRule"/>
</dbReference>
<dbReference type="PANTHER" id="PTHR11846">
    <property type="entry name" value="ADENYLOSUCCINATE SYNTHETASE"/>
    <property type="match status" value="1"/>
</dbReference>
<feature type="binding site" description="in other chain" evidence="7">
    <location>
        <begin position="51"/>
        <end position="54"/>
    </location>
    <ligand>
        <name>IMP</name>
        <dbReference type="ChEBI" id="CHEBI:58053"/>
        <note>ligand shared between dimeric partners</note>
    </ligand>
</feature>
<dbReference type="RefSeq" id="WP_063737654.1">
    <property type="nucleotide sequence ID" value="NZ_JNYE01000077.1"/>
</dbReference>
<evidence type="ECO:0000256" key="7">
    <source>
        <dbReference type="HAMAP-Rule" id="MF_00011"/>
    </source>
</evidence>
<feature type="active site" description="Proton donor" evidence="7">
    <location>
        <position position="54"/>
    </location>
</feature>
<dbReference type="GO" id="GO:0005737">
    <property type="term" value="C:cytoplasm"/>
    <property type="evidence" value="ECO:0007669"/>
    <property type="project" value="UniProtKB-SubCell"/>
</dbReference>
<feature type="binding site" evidence="7">
    <location>
        <begin position="381"/>
        <end position="383"/>
    </location>
    <ligand>
        <name>GTP</name>
        <dbReference type="ChEBI" id="CHEBI:37565"/>
    </ligand>
</feature>
<feature type="binding site" evidence="7">
    <location>
        <position position="26"/>
    </location>
    <ligand>
        <name>Mg(2+)</name>
        <dbReference type="ChEBI" id="CHEBI:18420"/>
    </ligand>
</feature>
<feature type="binding site" evidence="7">
    <location>
        <position position="355"/>
    </location>
    <ligand>
        <name>GTP</name>
        <dbReference type="ChEBI" id="CHEBI:37565"/>
    </ligand>
</feature>